<dbReference type="GeneID" id="56138017"/>
<dbReference type="RefSeq" id="YP_009905631.1">
    <property type="nucleotide sequence ID" value="NC_049857.1"/>
</dbReference>
<keyword evidence="1" id="KW-0175">Coiled coil</keyword>
<keyword evidence="3" id="KW-1185">Reference proteome</keyword>
<accession>A0A649V2I7</accession>
<name>A0A649V2I7_9CAUD</name>
<feature type="coiled-coil region" evidence="1">
    <location>
        <begin position="29"/>
        <end position="73"/>
    </location>
</feature>
<dbReference type="Proteomes" id="UP000422881">
    <property type="component" value="Segment"/>
</dbReference>
<sequence>MYNEEFWDFSVPYEQEYVEFFNNLKDSVKEGIKQELEGLKDENSRLQKIVNGIQEKEANINRRERDLQTAIEVSAQSAKSLALKELLEPLENVYWDITYKHELMPQCDKCDRYRRREYITPMGREAYEKCSCDIGKNVYFPKEMTLHKIHRKDKQLNGYYTMNIRGGSEELAYYGGSDDGSFETKTPNNFLISKEEDFKNYSRFNSMFATKELCEKYCEKLQKEEDIKLQKRLENALEDLSLQAPFE</sequence>
<reference evidence="2 3" key="1">
    <citation type="submission" date="2019-10" db="EMBL/GenBank/DDBJ databases">
        <authorList>
            <person name="Brinks E."/>
        </authorList>
    </citation>
    <scope>NUCLEOTIDE SEQUENCE [LARGE SCALE GENOMIC DNA]</scope>
</reference>
<dbReference type="KEGG" id="vg:56138017"/>
<evidence type="ECO:0000313" key="3">
    <source>
        <dbReference type="Proteomes" id="UP000422881"/>
    </source>
</evidence>
<evidence type="ECO:0000313" key="2">
    <source>
        <dbReference type="EMBL" id="QGJ84993.1"/>
    </source>
</evidence>
<organism evidence="2 3">
    <name type="scientific">Lactococcus phage P1048</name>
    <dbReference type="NCBI Taxonomy" id="2662295"/>
    <lineage>
        <taxon>Viruses</taxon>
        <taxon>Duplodnaviria</taxon>
        <taxon>Heunggongvirae</taxon>
        <taxon>Uroviricota</taxon>
        <taxon>Caudoviricetes</taxon>
        <taxon>Audreyjarvisvirus</taxon>
        <taxon>Audreyjarvisvirus P1048</taxon>
    </lineage>
</organism>
<protein>
    <submittedName>
        <fullName evidence="2">Uncharacterized protein</fullName>
    </submittedName>
</protein>
<dbReference type="EMBL" id="MN552145">
    <property type="protein sequence ID" value="QGJ84993.1"/>
    <property type="molecule type" value="Genomic_DNA"/>
</dbReference>
<proteinExistence type="predicted"/>
<evidence type="ECO:0000256" key="1">
    <source>
        <dbReference type="SAM" id="Coils"/>
    </source>
</evidence>